<dbReference type="PANTHER" id="PTHR10270:SF323">
    <property type="entry name" value="TRANSCRIPTION FACTOR SOX-14-RELATED"/>
    <property type="match status" value="1"/>
</dbReference>
<evidence type="ECO:0000256" key="4">
    <source>
        <dbReference type="PROSITE-ProRule" id="PRU00267"/>
    </source>
</evidence>
<dbReference type="PROSITE" id="PS50118">
    <property type="entry name" value="HMG_BOX_2"/>
    <property type="match status" value="1"/>
</dbReference>
<dbReference type="GO" id="GO:0005634">
    <property type="term" value="C:nucleus"/>
    <property type="evidence" value="ECO:0007669"/>
    <property type="project" value="UniProtKB-SubCell"/>
</dbReference>
<dbReference type="GO" id="GO:0000122">
    <property type="term" value="P:negative regulation of transcription by RNA polymerase II"/>
    <property type="evidence" value="ECO:0007669"/>
    <property type="project" value="TreeGrafter"/>
</dbReference>
<protein>
    <submittedName>
        <fullName evidence="7">SOX transcription factor</fullName>
    </submittedName>
    <submittedName>
        <fullName evidence="8">Transcription factor SOX-11</fullName>
    </submittedName>
</protein>
<feature type="compositionally biased region" description="Basic residues" evidence="5">
    <location>
        <begin position="131"/>
        <end position="143"/>
    </location>
</feature>
<dbReference type="SUPFAM" id="SSF47095">
    <property type="entry name" value="HMG-box"/>
    <property type="match status" value="1"/>
</dbReference>
<dbReference type="EMBL" id="NEDP02003233">
    <property type="protein sequence ID" value="OWF49133.1"/>
    <property type="molecule type" value="Genomic_DNA"/>
</dbReference>
<feature type="region of interest" description="Disordered" evidence="5">
    <location>
        <begin position="111"/>
        <end position="151"/>
    </location>
</feature>
<proteinExistence type="evidence at transcript level"/>
<dbReference type="GO" id="GO:0001228">
    <property type="term" value="F:DNA-binding transcription activator activity, RNA polymerase II-specific"/>
    <property type="evidence" value="ECO:0007669"/>
    <property type="project" value="TreeGrafter"/>
</dbReference>
<accession>A0A210QK59</accession>
<sequence length="346" mass="38767">MVPQNSPAGQQSGNFGSQQIDPESHTPYTDATQCKKASNHVKRPMNAFMVWSQIERRRISEVSPDMHNAEISKRLGKRWKLLTETERQPYIEEAERLRLLHMQEYPDYKYRPRKKAKPVGKPESGKVTKSSSKHRHDKHRQKSVSRGFLNTTNNLNVNTANADSRLRLKLTIDKKFKDSIKASRHVPVSSCQLTPPAKVPSSPSVYSPPTPESTSFYPEEIYDTPAASPQEEPAKTSLPRQAANPSQHGDGSSLADLDNLTDVLQMPTNWQLELGNLDLSKLADTDFPNFDIQQAQQTCHVSSAMSTSSNGSHFEFPDYSTPEVSEMIGLENEWLDISVLGSIAAH</sequence>
<dbReference type="GO" id="GO:0030182">
    <property type="term" value="P:neuron differentiation"/>
    <property type="evidence" value="ECO:0007669"/>
    <property type="project" value="TreeGrafter"/>
</dbReference>
<dbReference type="CDD" id="cd22029">
    <property type="entry name" value="HMG-box_SoxC"/>
    <property type="match status" value="1"/>
</dbReference>
<evidence type="ECO:0000256" key="2">
    <source>
        <dbReference type="ARBA" id="ARBA00023125"/>
    </source>
</evidence>
<evidence type="ECO:0000259" key="6">
    <source>
        <dbReference type="PROSITE" id="PS50118"/>
    </source>
</evidence>
<evidence type="ECO:0000256" key="5">
    <source>
        <dbReference type="SAM" id="MobiDB-lite"/>
    </source>
</evidence>
<dbReference type="OrthoDB" id="6247875at2759"/>
<dbReference type="EMBL" id="KY523528">
    <property type="protein sequence ID" value="ASL69944.1"/>
    <property type="molecule type" value="mRNA"/>
</dbReference>
<dbReference type="InterPro" id="IPR036910">
    <property type="entry name" value="HMG_box_dom_sf"/>
</dbReference>
<dbReference type="Pfam" id="PF00505">
    <property type="entry name" value="HMG_box"/>
    <property type="match status" value="1"/>
</dbReference>
<evidence type="ECO:0000256" key="3">
    <source>
        <dbReference type="ARBA" id="ARBA00023242"/>
    </source>
</evidence>
<reference evidence="7" key="1">
    <citation type="journal article" date="2017" name="Gene">
        <title>Genome-wide identification and expression profiling of the SOX gene family in a bivalve mollusc Patinopecten yessoensis.</title>
        <authorList>
            <person name="Yu J."/>
            <person name="Zhang L."/>
            <person name="Li Y."/>
            <person name="Li R."/>
            <person name="Zhang M."/>
            <person name="Li W."/>
            <person name="Xie X."/>
            <person name="Wang S."/>
            <person name="Hu X."/>
            <person name="Bao Z."/>
        </authorList>
    </citation>
    <scope>NUCLEOTIDE SEQUENCE</scope>
</reference>
<feature type="DNA-binding region" description="HMG box" evidence="4">
    <location>
        <begin position="41"/>
        <end position="109"/>
    </location>
</feature>
<dbReference type="PANTHER" id="PTHR10270">
    <property type="entry name" value="SOX TRANSCRIPTION FACTOR"/>
    <property type="match status" value="1"/>
</dbReference>
<keyword evidence="2 4" id="KW-0238">DNA-binding</keyword>
<feature type="domain" description="HMG box" evidence="6">
    <location>
        <begin position="41"/>
        <end position="109"/>
    </location>
</feature>
<feature type="compositionally biased region" description="Polar residues" evidence="5">
    <location>
        <begin position="1"/>
        <end position="36"/>
    </location>
</feature>
<dbReference type="GO" id="GO:0007420">
    <property type="term" value="P:brain development"/>
    <property type="evidence" value="ECO:0007669"/>
    <property type="project" value="TreeGrafter"/>
</dbReference>
<dbReference type="InterPro" id="IPR050140">
    <property type="entry name" value="SRY-related_HMG-box_TF-like"/>
</dbReference>
<name>A0A210QK59_MIZYE</name>
<reference evidence="8 9" key="2">
    <citation type="journal article" date="2017" name="Nat. Ecol. Evol.">
        <title>Scallop genome provides insights into evolution of bilaterian karyotype and development.</title>
        <authorList>
            <person name="Wang S."/>
            <person name="Zhang J."/>
            <person name="Jiao W."/>
            <person name="Li J."/>
            <person name="Xun X."/>
            <person name="Sun Y."/>
            <person name="Guo X."/>
            <person name="Huan P."/>
            <person name="Dong B."/>
            <person name="Zhang L."/>
            <person name="Hu X."/>
            <person name="Sun X."/>
            <person name="Wang J."/>
            <person name="Zhao C."/>
            <person name="Wang Y."/>
            <person name="Wang D."/>
            <person name="Huang X."/>
            <person name="Wang R."/>
            <person name="Lv J."/>
            <person name="Li Y."/>
            <person name="Zhang Z."/>
            <person name="Liu B."/>
            <person name="Lu W."/>
            <person name="Hui Y."/>
            <person name="Liang J."/>
            <person name="Zhou Z."/>
            <person name="Hou R."/>
            <person name="Li X."/>
            <person name="Liu Y."/>
            <person name="Li H."/>
            <person name="Ning X."/>
            <person name="Lin Y."/>
            <person name="Zhao L."/>
            <person name="Xing Q."/>
            <person name="Dou J."/>
            <person name="Li Y."/>
            <person name="Mao J."/>
            <person name="Guo H."/>
            <person name="Dou H."/>
            <person name="Li T."/>
            <person name="Mu C."/>
            <person name="Jiang W."/>
            <person name="Fu Q."/>
            <person name="Fu X."/>
            <person name="Miao Y."/>
            <person name="Liu J."/>
            <person name="Yu Q."/>
            <person name="Li R."/>
            <person name="Liao H."/>
            <person name="Li X."/>
            <person name="Kong Y."/>
            <person name="Jiang Z."/>
            <person name="Chourrout D."/>
            <person name="Li R."/>
            <person name="Bao Z."/>
        </authorList>
    </citation>
    <scope>NUCLEOTIDE SEQUENCE [LARGE SCALE GENOMIC DNA]</scope>
    <source>
        <strain evidence="8 9">PY_sf001</strain>
    </source>
</reference>
<comment type="subcellular location">
    <subcellularLocation>
        <location evidence="1">Nucleus</location>
    </subcellularLocation>
</comment>
<dbReference type="FunFam" id="1.10.30.10:FF:000007">
    <property type="entry name" value="Transcription factor SOX"/>
    <property type="match status" value="1"/>
</dbReference>
<feature type="region of interest" description="Disordered" evidence="5">
    <location>
        <begin position="1"/>
        <end position="39"/>
    </location>
</feature>
<dbReference type="SMART" id="SM00398">
    <property type="entry name" value="HMG"/>
    <property type="match status" value="1"/>
</dbReference>
<organism evidence="8 9">
    <name type="scientific">Mizuhopecten yessoensis</name>
    <name type="common">Japanese scallop</name>
    <name type="synonym">Patinopecten yessoensis</name>
    <dbReference type="NCBI Taxonomy" id="6573"/>
    <lineage>
        <taxon>Eukaryota</taxon>
        <taxon>Metazoa</taxon>
        <taxon>Spiralia</taxon>
        <taxon>Lophotrochozoa</taxon>
        <taxon>Mollusca</taxon>
        <taxon>Bivalvia</taxon>
        <taxon>Autobranchia</taxon>
        <taxon>Pteriomorphia</taxon>
        <taxon>Pectinida</taxon>
        <taxon>Pectinoidea</taxon>
        <taxon>Pectinidae</taxon>
        <taxon>Mizuhopecten</taxon>
    </lineage>
</organism>
<keyword evidence="9" id="KW-1185">Reference proteome</keyword>
<dbReference type="Proteomes" id="UP000242188">
    <property type="component" value="Unassembled WGS sequence"/>
</dbReference>
<dbReference type="InterPro" id="IPR009071">
    <property type="entry name" value="HMG_box_dom"/>
</dbReference>
<feature type="compositionally biased region" description="Low complexity" evidence="5">
    <location>
        <begin position="194"/>
        <end position="205"/>
    </location>
</feature>
<evidence type="ECO:0000256" key="1">
    <source>
        <dbReference type="ARBA" id="ARBA00004123"/>
    </source>
</evidence>
<keyword evidence="3 4" id="KW-0539">Nucleus</keyword>
<feature type="region of interest" description="Disordered" evidence="5">
    <location>
        <begin position="181"/>
        <end position="255"/>
    </location>
</feature>
<gene>
    <name evidence="7" type="primary">SOXC</name>
    <name evidence="8" type="ORF">KP79_PYT07977</name>
</gene>
<dbReference type="Gene3D" id="1.10.30.10">
    <property type="entry name" value="High mobility group box domain"/>
    <property type="match status" value="1"/>
</dbReference>
<dbReference type="GO" id="GO:0000978">
    <property type="term" value="F:RNA polymerase II cis-regulatory region sequence-specific DNA binding"/>
    <property type="evidence" value="ECO:0007669"/>
    <property type="project" value="TreeGrafter"/>
</dbReference>
<evidence type="ECO:0000313" key="8">
    <source>
        <dbReference type="EMBL" id="OWF49133.1"/>
    </source>
</evidence>
<evidence type="ECO:0000313" key="9">
    <source>
        <dbReference type="Proteomes" id="UP000242188"/>
    </source>
</evidence>
<dbReference type="AlphaFoldDB" id="A0A210QK59"/>
<dbReference type="STRING" id="6573.A0A210QK59"/>
<evidence type="ECO:0000313" key="7">
    <source>
        <dbReference type="EMBL" id="ASL69944.1"/>
    </source>
</evidence>